<protein>
    <recommendedName>
        <fullName evidence="3">FAR1 domain-containing protein</fullName>
    </recommendedName>
</protein>
<evidence type="ECO:0000313" key="2">
    <source>
        <dbReference type="Proteomes" id="UP001443914"/>
    </source>
</evidence>
<dbReference type="EMBL" id="JBDFQZ010000013">
    <property type="protein sequence ID" value="KAK9669676.1"/>
    <property type="molecule type" value="Genomic_DNA"/>
</dbReference>
<dbReference type="Proteomes" id="UP001443914">
    <property type="component" value="Unassembled WGS sequence"/>
</dbReference>
<proteinExistence type="predicted"/>
<organism evidence="1 2">
    <name type="scientific">Saponaria officinalis</name>
    <name type="common">Common soapwort</name>
    <name type="synonym">Lychnis saponaria</name>
    <dbReference type="NCBI Taxonomy" id="3572"/>
    <lineage>
        <taxon>Eukaryota</taxon>
        <taxon>Viridiplantae</taxon>
        <taxon>Streptophyta</taxon>
        <taxon>Embryophyta</taxon>
        <taxon>Tracheophyta</taxon>
        <taxon>Spermatophyta</taxon>
        <taxon>Magnoliopsida</taxon>
        <taxon>eudicotyledons</taxon>
        <taxon>Gunneridae</taxon>
        <taxon>Pentapetalae</taxon>
        <taxon>Caryophyllales</taxon>
        <taxon>Caryophyllaceae</taxon>
        <taxon>Caryophylleae</taxon>
        <taxon>Saponaria</taxon>
    </lineage>
</organism>
<name>A0AAW1GXZ2_SAPOF</name>
<dbReference type="AlphaFoldDB" id="A0AAW1GXZ2"/>
<reference evidence="1" key="1">
    <citation type="submission" date="2024-03" db="EMBL/GenBank/DDBJ databases">
        <title>WGS assembly of Saponaria officinalis var. Norfolk2.</title>
        <authorList>
            <person name="Jenkins J."/>
            <person name="Shu S."/>
            <person name="Grimwood J."/>
            <person name="Barry K."/>
            <person name="Goodstein D."/>
            <person name="Schmutz J."/>
            <person name="Leebens-Mack J."/>
            <person name="Osbourn A."/>
        </authorList>
    </citation>
    <scope>NUCLEOTIDE SEQUENCE [LARGE SCALE GENOMIC DNA]</scope>
    <source>
        <strain evidence="1">JIC</strain>
    </source>
</reference>
<dbReference type="PANTHER" id="PTHR46328">
    <property type="entry name" value="FAR-RED IMPAIRED RESPONSIVE (FAR1) FAMILY PROTEIN-RELATED"/>
    <property type="match status" value="1"/>
</dbReference>
<evidence type="ECO:0000313" key="1">
    <source>
        <dbReference type="EMBL" id="KAK9669676.1"/>
    </source>
</evidence>
<sequence length="161" mass="18724">MVFNFDLNLGYMPIEETCTGTEASVGEKEFTDVLLGVEGDEFCRIVESQFTPFIGQEFLNLEEVVRFYKMYALACWFDVRRYTTKNWRDGTVKSKLLVCNRQGFKYGTVKSRKGSGRRMLSNKTLAVAKAVKPKRMCSNCKQMVHHDKRNCPNHYAEFLFR</sequence>
<keyword evidence="2" id="KW-1185">Reference proteome</keyword>
<accession>A0AAW1GXZ2</accession>
<evidence type="ECO:0008006" key="3">
    <source>
        <dbReference type="Google" id="ProtNLM"/>
    </source>
</evidence>
<gene>
    <name evidence="1" type="ORF">RND81_13G147900</name>
</gene>
<comment type="caution">
    <text evidence="1">The sequence shown here is derived from an EMBL/GenBank/DDBJ whole genome shotgun (WGS) entry which is preliminary data.</text>
</comment>